<feature type="domain" description="ABC transmembrane type-1" evidence="8">
    <location>
        <begin position="55"/>
        <end position="235"/>
    </location>
</feature>
<dbReference type="InterPro" id="IPR000515">
    <property type="entry name" value="MetI-like"/>
</dbReference>
<protein>
    <submittedName>
        <fullName evidence="9">Putative aliphatic sulfonates transport permease protein SsuC</fullName>
    </submittedName>
</protein>
<reference evidence="9 10" key="1">
    <citation type="submission" date="2016-02" db="EMBL/GenBank/DDBJ databases">
        <title>Genome sequence of Moorella mulderi DSM 14980.</title>
        <authorList>
            <person name="Poehlein A."/>
            <person name="Daniel R."/>
        </authorList>
    </citation>
    <scope>NUCLEOTIDE SEQUENCE [LARGE SCALE GENOMIC DNA]</scope>
    <source>
        <strain evidence="9 10">DSM 14980</strain>
    </source>
</reference>
<feature type="transmembrane region" description="Helical" evidence="7">
    <location>
        <begin position="218"/>
        <end position="238"/>
    </location>
</feature>
<keyword evidence="4 7" id="KW-0812">Transmembrane</keyword>
<dbReference type="CDD" id="cd06261">
    <property type="entry name" value="TM_PBP2"/>
    <property type="match status" value="1"/>
</dbReference>
<comment type="similarity">
    <text evidence="7">Belongs to the binding-protein-dependent transport system permease family.</text>
</comment>
<comment type="subcellular location">
    <subcellularLocation>
        <location evidence="1 7">Cell membrane</location>
        <topology evidence="1 7">Multi-pass membrane protein</topology>
    </subcellularLocation>
</comment>
<feature type="transmembrane region" description="Helical" evidence="7">
    <location>
        <begin position="7"/>
        <end position="28"/>
    </location>
</feature>
<keyword evidence="3" id="KW-1003">Cell membrane</keyword>
<sequence length="248" mass="27126">MRDSRQALSYILSILFLFSLWWLVAVWINNPGLPGPLPALRSLVKVGWPELARHLYISTYRVLGSLALALIIAVPLGLWAGRHPAFDSFLAPLVYLLYPVPKVALLPVAMVLLGIGDATRMLVIFLVIVNQILITTRDAARQIPHQLLLSVASLGAGKISLYRQVILPACLPEIITASRISLGSAISVLFLSETIAGNSGLGYFILDGLFRADYGAMFAGILAMAGMGLVLYILLNFLEYLLCPWQRL</sequence>
<evidence type="ECO:0000256" key="2">
    <source>
        <dbReference type="ARBA" id="ARBA00022448"/>
    </source>
</evidence>
<organism evidence="9 10">
    <name type="scientific">Moorella mulderi DSM 14980</name>
    <dbReference type="NCBI Taxonomy" id="1122241"/>
    <lineage>
        <taxon>Bacteria</taxon>
        <taxon>Bacillati</taxon>
        <taxon>Bacillota</taxon>
        <taxon>Clostridia</taxon>
        <taxon>Neomoorellales</taxon>
        <taxon>Neomoorellaceae</taxon>
        <taxon>Neomoorella</taxon>
    </lineage>
</organism>
<evidence type="ECO:0000313" key="10">
    <source>
        <dbReference type="Proteomes" id="UP000075670"/>
    </source>
</evidence>
<keyword evidence="2 7" id="KW-0813">Transport</keyword>
<dbReference type="SUPFAM" id="SSF161098">
    <property type="entry name" value="MetI-like"/>
    <property type="match status" value="1"/>
</dbReference>
<dbReference type="PROSITE" id="PS50928">
    <property type="entry name" value="ABC_TM1"/>
    <property type="match status" value="1"/>
</dbReference>
<dbReference type="PANTHER" id="PTHR30151:SF0">
    <property type="entry name" value="ABC TRANSPORTER PERMEASE PROTEIN MJ0413-RELATED"/>
    <property type="match status" value="1"/>
</dbReference>
<keyword evidence="5 7" id="KW-1133">Transmembrane helix</keyword>
<feature type="transmembrane region" description="Helical" evidence="7">
    <location>
        <begin position="62"/>
        <end position="81"/>
    </location>
</feature>
<gene>
    <name evidence="9" type="primary">ssuC</name>
    <name evidence="9" type="ORF">MOMUL_27210</name>
</gene>
<dbReference type="PATRIC" id="fig|1122241.3.peg.2892"/>
<dbReference type="OrthoDB" id="9804353at2"/>
<dbReference type="Proteomes" id="UP000075670">
    <property type="component" value="Unassembled WGS sequence"/>
</dbReference>
<evidence type="ECO:0000256" key="3">
    <source>
        <dbReference type="ARBA" id="ARBA00022475"/>
    </source>
</evidence>
<evidence type="ECO:0000259" key="8">
    <source>
        <dbReference type="PROSITE" id="PS50928"/>
    </source>
</evidence>
<dbReference type="InterPro" id="IPR035906">
    <property type="entry name" value="MetI-like_sf"/>
</dbReference>
<comment type="caution">
    <text evidence="9">The sequence shown here is derived from an EMBL/GenBank/DDBJ whole genome shotgun (WGS) entry which is preliminary data.</text>
</comment>
<evidence type="ECO:0000256" key="1">
    <source>
        <dbReference type="ARBA" id="ARBA00004651"/>
    </source>
</evidence>
<keyword evidence="10" id="KW-1185">Reference proteome</keyword>
<accession>A0A151ATS5</accession>
<dbReference type="EMBL" id="LTBC01000016">
    <property type="protein sequence ID" value="KYH31046.1"/>
    <property type="molecule type" value="Genomic_DNA"/>
</dbReference>
<evidence type="ECO:0000256" key="7">
    <source>
        <dbReference type="RuleBase" id="RU363032"/>
    </source>
</evidence>
<proteinExistence type="inferred from homology"/>
<evidence type="ECO:0000256" key="6">
    <source>
        <dbReference type="ARBA" id="ARBA00023136"/>
    </source>
</evidence>
<evidence type="ECO:0000313" key="9">
    <source>
        <dbReference type="EMBL" id="KYH31046.1"/>
    </source>
</evidence>
<feature type="transmembrane region" description="Helical" evidence="7">
    <location>
        <begin position="121"/>
        <end position="140"/>
    </location>
</feature>
<dbReference type="RefSeq" id="WP_062285593.1">
    <property type="nucleotide sequence ID" value="NZ_LTBC01000016.1"/>
</dbReference>
<feature type="transmembrane region" description="Helical" evidence="7">
    <location>
        <begin position="185"/>
        <end position="206"/>
    </location>
</feature>
<keyword evidence="6 7" id="KW-0472">Membrane</keyword>
<dbReference type="GO" id="GO:0005886">
    <property type="term" value="C:plasma membrane"/>
    <property type="evidence" value="ECO:0007669"/>
    <property type="project" value="UniProtKB-SubCell"/>
</dbReference>
<dbReference type="GO" id="GO:0055085">
    <property type="term" value="P:transmembrane transport"/>
    <property type="evidence" value="ECO:0007669"/>
    <property type="project" value="InterPro"/>
</dbReference>
<evidence type="ECO:0000256" key="5">
    <source>
        <dbReference type="ARBA" id="ARBA00022989"/>
    </source>
</evidence>
<dbReference type="PANTHER" id="PTHR30151">
    <property type="entry name" value="ALKANE SULFONATE ABC TRANSPORTER-RELATED, MEMBRANE SUBUNIT"/>
    <property type="match status" value="1"/>
</dbReference>
<dbReference type="Gene3D" id="1.10.3720.10">
    <property type="entry name" value="MetI-like"/>
    <property type="match status" value="1"/>
</dbReference>
<name>A0A151ATS5_9FIRM</name>
<dbReference type="Pfam" id="PF00528">
    <property type="entry name" value="BPD_transp_1"/>
    <property type="match status" value="1"/>
</dbReference>
<evidence type="ECO:0000256" key="4">
    <source>
        <dbReference type="ARBA" id="ARBA00022692"/>
    </source>
</evidence>
<feature type="transmembrane region" description="Helical" evidence="7">
    <location>
        <begin position="93"/>
        <end position="115"/>
    </location>
</feature>
<dbReference type="AlphaFoldDB" id="A0A151ATS5"/>